<protein>
    <submittedName>
        <fullName evidence="10">PCDH15</fullName>
    </submittedName>
</protein>
<evidence type="ECO:0000256" key="2">
    <source>
        <dbReference type="ARBA" id="ARBA00022692"/>
    </source>
</evidence>
<proteinExistence type="predicted"/>
<dbReference type="EMBL" id="CACVKT020009961">
    <property type="protein sequence ID" value="CAC5424112.1"/>
    <property type="molecule type" value="Genomic_DNA"/>
</dbReference>
<dbReference type="PROSITE" id="PS00232">
    <property type="entry name" value="CADHERIN_1"/>
    <property type="match status" value="1"/>
</dbReference>
<evidence type="ECO:0000256" key="8">
    <source>
        <dbReference type="SAM" id="SignalP"/>
    </source>
</evidence>
<dbReference type="CDD" id="cd11304">
    <property type="entry name" value="Cadherin_repeat"/>
    <property type="match status" value="1"/>
</dbReference>
<dbReference type="PANTHER" id="PTHR24026:SF126">
    <property type="entry name" value="PROTOCADHERIN FAT 4"/>
    <property type="match status" value="1"/>
</dbReference>
<evidence type="ECO:0000256" key="3">
    <source>
        <dbReference type="ARBA" id="ARBA00022737"/>
    </source>
</evidence>
<keyword evidence="4 7" id="KW-0106">Calcium</keyword>
<evidence type="ECO:0000256" key="4">
    <source>
        <dbReference type="ARBA" id="ARBA00022837"/>
    </source>
</evidence>
<dbReference type="SMART" id="SM00112">
    <property type="entry name" value="CA"/>
    <property type="match status" value="1"/>
</dbReference>
<keyword evidence="8" id="KW-0732">Signal</keyword>
<evidence type="ECO:0000313" key="11">
    <source>
        <dbReference type="Proteomes" id="UP000507470"/>
    </source>
</evidence>
<dbReference type="AlphaFoldDB" id="A0A6J8EWI9"/>
<dbReference type="OrthoDB" id="6141116at2759"/>
<keyword evidence="3" id="KW-0677">Repeat</keyword>
<dbReference type="PRINTS" id="PR00205">
    <property type="entry name" value="CADHERIN"/>
</dbReference>
<evidence type="ECO:0000313" key="10">
    <source>
        <dbReference type="EMBL" id="CAC5424112.1"/>
    </source>
</evidence>
<evidence type="ECO:0000256" key="1">
    <source>
        <dbReference type="ARBA" id="ARBA00004370"/>
    </source>
</evidence>
<feature type="domain" description="Cadherin" evidence="9">
    <location>
        <begin position="129"/>
        <end position="230"/>
    </location>
</feature>
<feature type="signal peptide" evidence="8">
    <location>
        <begin position="1"/>
        <end position="19"/>
    </location>
</feature>
<sequence>MEILQACFFLILQLGYIDAQTDHLATNPDNYIADTKINGILNGTSPFTGITLEISKSAGTPNNINVKTQFALESRAITPECDFSQRAFLRLVQPLDRDGETATTFDDADVIEFQVKCTRLGSTSSSFFLMIVNVQDINDNSPVFSGAPYYVSVNETKSNSSLHDATELFEIQTTGLGYITIKSTLDFEKVKKYVFLISATDQATERSLRRTSTVTMTIDVTDGDDLGPVFDYHGCFRVDNVCFNPTYTTEISPHATATQLILRAAENQTMIDSVKARTRTL</sequence>
<dbReference type="GO" id="GO:0007156">
    <property type="term" value="P:homophilic cell adhesion via plasma membrane adhesion molecules"/>
    <property type="evidence" value="ECO:0007669"/>
    <property type="project" value="InterPro"/>
</dbReference>
<name>A0A6J8EWI9_MYTCO</name>
<dbReference type="SUPFAM" id="SSF49313">
    <property type="entry name" value="Cadherin-like"/>
    <property type="match status" value="1"/>
</dbReference>
<evidence type="ECO:0000256" key="6">
    <source>
        <dbReference type="ARBA" id="ARBA00023136"/>
    </source>
</evidence>
<evidence type="ECO:0000256" key="7">
    <source>
        <dbReference type="PROSITE-ProRule" id="PRU00043"/>
    </source>
</evidence>
<feature type="chain" id="PRO_5026752748" evidence="8">
    <location>
        <begin position="20"/>
        <end position="281"/>
    </location>
</feature>
<dbReference type="InterPro" id="IPR015919">
    <property type="entry name" value="Cadherin-like_sf"/>
</dbReference>
<dbReference type="Gene3D" id="2.60.40.60">
    <property type="entry name" value="Cadherins"/>
    <property type="match status" value="2"/>
</dbReference>
<keyword evidence="11" id="KW-1185">Reference proteome</keyword>
<organism evidence="10 11">
    <name type="scientific">Mytilus coruscus</name>
    <name type="common">Sea mussel</name>
    <dbReference type="NCBI Taxonomy" id="42192"/>
    <lineage>
        <taxon>Eukaryota</taxon>
        <taxon>Metazoa</taxon>
        <taxon>Spiralia</taxon>
        <taxon>Lophotrochozoa</taxon>
        <taxon>Mollusca</taxon>
        <taxon>Bivalvia</taxon>
        <taxon>Autobranchia</taxon>
        <taxon>Pteriomorphia</taxon>
        <taxon>Mytilida</taxon>
        <taxon>Mytiloidea</taxon>
        <taxon>Mytilidae</taxon>
        <taxon>Mytilinae</taxon>
        <taxon>Mytilus</taxon>
    </lineage>
</organism>
<accession>A0A6J8EWI9</accession>
<gene>
    <name evidence="10" type="ORF">MCOR_56046</name>
</gene>
<dbReference type="GO" id="GO:0005509">
    <property type="term" value="F:calcium ion binding"/>
    <property type="evidence" value="ECO:0007669"/>
    <property type="project" value="UniProtKB-UniRule"/>
</dbReference>
<dbReference type="Proteomes" id="UP000507470">
    <property type="component" value="Unassembled WGS sequence"/>
</dbReference>
<evidence type="ECO:0000256" key="5">
    <source>
        <dbReference type="ARBA" id="ARBA00022989"/>
    </source>
</evidence>
<comment type="subcellular location">
    <subcellularLocation>
        <location evidence="1">Membrane</location>
    </subcellularLocation>
</comment>
<dbReference type="PROSITE" id="PS50268">
    <property type="entry name" value="CADHERIN_2"/>
    <property type="match status" value="1"/>
</dbReference>
<dbReference type="InterPro" id="IPR002126">
    <property type="entry name" value="Cadherin-like_dom"/>
</dbReference>
<keyword evidence="6" id="KW-0472">Membrane</keyword>
<keyword evidence="2" id="KW-0812">Transmembrane</keyword>
<dbReference type="InterPro" id="IPR020894">
    <property type="entry name" value="Cadherin_CS"/>
</dbReference>
<keyword evidence="5" id="KW-1133">Transmembrane helix</keyword>
<dbReference type="GO" id="GO:0005886">
    <property type="term" value="C:plasma membrane"/>
    <property type="evidence" value="ECO:0007669"/>
    <property type="project" value="UniProtKB-SubCell"/>
</dbReference>
<evidence type="ECO:0000259" key="9">
    <source>
        <dbReference type="PROSITE" id="PS50268"/>
    </source>
</evidence>
<dbReference type="PANTHER" id="PTHR24026">
    <property type="entry name" value="FAT ATYPICAL CADHERIN-RELATED"/>
    <property type="match status" value="1"/>
</dbReference>
<reference evidence="10 11" key="1">
    <citation type="submission" date="2020-06" db="EMBL/GenBank/DDBJ databases">
        <authorList>
            <person name="Li R."/>
            <person name="Bekaert M."/>
        </authorList>
    </citation>
    <scope>NUCLEOTIDE SEQUENCE [LARGE SCALE GENOMIC DNA]</scope>
    <source>
        <strain evidence="11">wild</strain>
    </source>
</reference>